<dbReference type="InterPro" id="IPR050490">
    <property type="entry name" value="Bact_solute-bd_prot1"/>
</dbReference>
<sequence>MNAFLRLLPCCIILAILFTGCTQTAETEQTKIKVMYDNEYSFQSEYGNVFAVEHPNIELEVSEITVGQYEPGGINKLKKELEQEKPDVLYLTPEQYKELLREGKLTALDGLIKTSNYSLNSFHSGILDILKQMGDGELFGLAPIFDASALFYNKELFDRYHIEYPTDQMTWDQVLQLAQRFPGKDESGEHLYGLSLQFWESTPSGLLERLNGIEGLADYDFKQKKILIKTDANRKNAEKAVALFEKEVIPYYEIQNGMIESDDVEKEPFITGNSAMYLGSFTFFNTLVRLTAENGNKMQWDMVTEPINPQFPDQAVSFSLIKIFAINAESSNQQAAWQFIQFANSDSLAKLKSKSNFFLQSRTGTMNEKNGHSLEPFYKLKFTQSFSYPEENLQLFLREYGALKRAQFKEVLDHNKTLNQALETIEAEGQLLLGAASLQPNDSEQQAR</sequence>
<keyword evidence="3" id="KW-1185">Reference proteome</keyword>
<name>A0A917GXT2_9BACL</name>
<dbReference type="AlphaFoldDB" id="A0A917GXT2"/>
<evidence type="ECO:0000256" key="1">
    <source>
        <dbReference type="SAM" id="SignalP"/>
    </source>
</evidence>
<evidence type="ECO:0008006" key="4">
    <source>
        <dbReference type="Google" id="ProtNLM"/>
    </source>
</evidence>
<feature type="signal peptide" evidence="1">
    <location>
        <begin position="1"/>
        <end position="25"/>
    </location>
</feature>
<comment type="caution">
    <text evidence="2">The sequence shown here is derived from an EMBL/GenBank/DDBJ whole genome shotgun (WGS) entry which is preliminary data.</text>
</comment>
<dbReference type="EMBL" id="BMHY01000002">
    <property type="protein sequence ID" value="GGG59892.1"/>
    <property type="molecule type" value="Genomic_DNA"/>
</dbReference>
<dbReference type="InterPro" id="IPR006059">
    <property type="entry name" value="SBP"/>
</dbReference>
<organism evidence="2 3">
    <name type="scientific">Paenibacillus radicis</name>
    <name type="common">ex Gao et al. 2016</name>
    <dbReference type="NCBI Taxonomy" id="1737354"/>
    <lineage>
        <taxon>Bacteria</taxon>
        <taxon>Bacillati</taxon>
        <taxon>Bacillota</taxon>
        <taxon>Bacilli</taxon>
        <taxon>Bacillales</taxon>
        <taxon>Paenibacillaceae</taxon>
        <taxon>Paenibacillus</taxon>
    </lineage>
</organism>
<evidence type="ECO:0000313" key="3">
    <source>
        <dbReference type="Proteomes" id="UP000600247"/>
    </source>
</evidence>
<reference evidence="2 3" key="1">
    <citation type="journal article" date="2014" name="Int. J. Syst. Evol. Microbiol.">
        <title>Complete genome sequence of Corynebacterium casei LMG S-19264T (=DSM 44701T), isolated from a smear-ripened cheese.</title>
        <authorList>
            <consortium name="US DOE Joint Genome Institute (JGI-PGF)"/>
            <person name="Walter F."/>
            <person name="Albersmeier A."/>
            <person name="Kalinowski J."/>
            <person name="Ruckert C."/>
        </authorList>
    </citation>
    <scope>NUCLEOTIDE SEQUENCE [LARGE SCALE GENOMIC DNA]</scope>
    <source>
        <strain evidence="2 3">CGMCC 1.15286</strain>
    </source>
</reference>
<dbReference type="SUPFAM" id="SSF53850">
    <property type="entry name" value="Periplasmic binding protein-like II"/>
    <property type="match status" value="1"/>
</dbReference>
<feature type="chain" id="PRO_5037655304" description="Extracellular solute-binding protein" evidence="1">
    <location>
        <begin position="26"/>
        <end position="448"/>
    </location>
</feature>
<dbReference type="RefSeq" id="WP_188887989.1">
    <property type="nucleotide sequence ID" value="NZ_BMHY01000002.1"/>
</dbReference>
<dbReference type="Proteomes" id="UP000600247">
    <property type="component" value="Unassembled WGS sequence"/>
</dbReference>
<protein>
    <recommendedName>
        <fullName evidence="4">Extracellular solute-binding protein</fullName>
    </recommendedName>
</protein>
<accession>A0A917GXT2</accession>
<dbReference type="Pfam" id="PF01547">
    <property type="entry name" value="SBP_bac_1"/>
    <property type="match status" value="1"/>
</dbReference>
<evidence type="ECO:0000313" key="2">
    <source>
        <dbReference type="EMBL" id="GGG59892.1"/>
    </source>
</evidence>
<proteinExistence type="predicted"/>
<gene>
    <name evidence="2" type="ORF">GCM10010918_11360</name>
</gene>
<dbReference type="Gene3D" id="3.40.190.10">
    <property type="entry name" value="Periplasmic binding protein-like II"/>
    <property type="match status" value="1"/>
</dbReference>
<keyword evidence="1" id="KW-0732">Signal</keyword>
<dbReference type="PANTHER" id="PTHR43649">
    <property type="entry name" value="ARABINOSE-BINDING PROTEIN-RELATED"/>
    <property type="match status" value="1"/>
</dbReference>
<dbReference type="PROSITE" id="PS51257">
    <property type="entry name" value="PROKAR_LIPOPROTEIN"/>
    <property type="match status" value="1"/>
</dbReference>